<dbReference type="SFLD" id="SFLDS00003">
    <property type="entry name" value="Haloacid_Dehalogenase"/>
    <property type="match status" value="1"/>
</dbReference>
<dbReference type="PANTHER" id="PTHR43434">
    <property type="entry name" value="PHOSPHOGLYCOLATE PHOSPHATASE"/>
    <property type="match status" value="1"/>
</dbReference>
<reference evidence="2" key="1">
    <citation type="submission" date="2016-09" db="EMBL/GenBank/DDBJ databases">
        <authorList>
            <person name="Varghese N."/>
            <person name="Submissions S."/>
        </authorList>
    </citation>
    <scope>NUCLEOTIDE SEQUENCE [LARGE SCALE GENOMIC DNA]</scope>
    <source>
        <strain evidence="2">ANC 4466</strain>
    </source>
</reference>
<dbReference type="InterPro" id="IPR006439">
    <property type="entry name" value="HAD-SF_hydro_IA"/>
</dbReference>
<dbReference type="GO" id="GO:0008967">
    <property type="term" value="F:phosphoglycolate phosphatase activity"/>
    <property type="evidence" value="ECO:0007669"/>
    <property type="project" value="TreeGrafter"/>
</dbReference>
<sequence length="225" mass="24757">MNAGSDLGDFSVMDFDLIVFDWDGTLYNSVGQIVNSLQFAAQQYQQPLTDDAAKSVIGLGLPEVMQTLFPDVPHLQQNILEAYSAHYVENSGQDAWFDGVAELLHGLKKQHKKLAVATGKSRKGLDRVLHHTASLDLFDVTRAASETRSKPDPLMLRQILAATGITADRAIMIGDTSYDLHMAQNIEMPRIGVSYGVHSVDVLTQFKPLAIADNVQQLHQLLLSD</sequence>
<dbReference type="Gene3D" id="3.40.50.1000">
    <property type="entry name" value="HAD superfamily/HAD-like"/>
    <property type="match status" value="1"/>
</dbReference>
<dbReference type="SUPFAM" id="SSF56784">
    <property type="entry name" value="HAD-like"/>
    <property type="match status" value="1"/>
</dbReference>
<protein>
    <submittedName>
        <fullName evidence="1">Phosphoglycolate phosphatase</fullName>
    </submittedName>
</protein>
<dbReference type="GO" id="GO:0005829">
    <property type="term" value="C:cytosol"/>
    <property type="evidence" value="ECO:0007669"/>
    <property type="project" value="TreeGrafter"/>
</dbReference>
<dbReference type="SFLD" id="SFLDG01129">
    <property type="entry name" value="C1.5:_HAD__Beta-PGM__Phosphata"/>
    <property type="match status" value="1"/>
</dbReference>
<organism evidence="1 2">
    <name type="scientific">Acinetobacter puyangensis</name>
    <dbReference type="NCBI Taxonomy" id="1096779"/>
    <lineage>
        <taxon>Bacteria</taxon>
        <taxon>Pseudomonadati</taxon>
        <taxon>Pseudomonadota</taxon>
        <taxon>Gammaproteobacteria</taxon>
        <taxon>Moraxellales</taxon>
        <taxon>Moraxellaceae</taxon>
        <taxon>Acinetobacter</taxon>
    </lineage>
</organism>
<dbReference type="InterPro" id="IPR023198">
    <property type="entry name" value="PGP-like_dom2"/>
</dbReference>
<dbReference type="EMBL" id="OANT01000008">
    <property type="protein sequence ID" value="SNX46144.1"/>
    <property type="molecule type" value="Genomic_DNA"/>
</dbReference>
<dbReference type="InterPro" id="IPR050155">
    <property type="entry name" value="HAD-like_hydrolase_sf"/>
</dbReference>
<dbReference type="Proteomes" id="UP000219042">
    <property type="component" value="Unassembled WGS sequence"/>
</dbReference>
<gene>
    <name evidence="1" type="ORF">SAMN05421731_10893</name>
</gene>
<dbReference type="InterPro" id="IPR023214">
    <property type="entry name" value="HAD_sf"/>
</dbReference>
<keyword evidence="2" id="KW-1185">Reference proteome</keyword>
<dbReference type="InterPro" id="IPR041492">
    <property type="entry name" value="HAD_2"/>
</dbReference>
<dbReference type="Gene3D" id="1.10.150.240">
    <property type="entry name" value="Putative phosphatase, domain 2"/>
    <property type="match status" value="1"/>
</dbReference>
<dbReference type="GO" id="GO:0006281">
    <property type="term" value="P:DNA repair"/>
    <property type="evidence" value="ECO:0007669"/>
    <property type="project" value="TreeGrafter"/>
</dbReference>
<accession>A0A240EBR2</accession>
<evidence type="ECO:0000313" key="2">
    <source>
        <dbReference type="Proteomes" id="UP000219042"/>
    </source>
</evidence>
<proteinExistence type="predicted"/>
<dbReference type="PANTHER" id="PTHR43434:SF24">
    <property type="entry name" value="HYDROLASE-RELATED"/>
    <property type="match status" value="1"/>
</dbReference>
<dbReference type="AlphaFoldDB" id="A0A240EBR2"/>
<dbReference type="NCBIfam" id="TIGR01549">
    <property type="entry name" value="HAD-SF-IA-v1"/>
    <property type="match status" value="1"/>
</dbReference>
<dbReference type="InterPro" id="IPR036412">
    <property type="entry name" value="HAD-like_sf"/>
</dbReference>
<name>A0A240EBR2_9GAMM</name>
<evidence type="ECO:0000313" key="1">
    <source>
        <dbReference type="EMBL" id="SNX46144.1"/>
    </source>
</evidence>
<dbReference type="Pfam" id="PF13419">
    <property type="entry name" value="HAD_2"/>
    <property type="match status" value="1"/>
</dbReference>